<reference evidence="2" key="1">
    <citation type="journal article" date="2014" name="Front. Microbiol.">
        <title>High frequency of phylogenetically diverse reductive dehalogenase-homologous genes in deep subseafloor sedimentary metagenomes.</title>
        <authorList>
            <person name="Kawai M."/>
            <person name="Futagami T."/>
            <person name="Toyoda A."/>
            <person name="Takaki Y."/>
            <person name="Nishi S."/>
            <person name="Hori S."/>
            <person name="Arai W."/>
            <person name="Tsubouchi T."/>
            <person name="Morono Y."/>
            <person name="Uchiyama I."/>
            <person name="Ito T."/>
            <person name="Fujiyama A."/>
            <person name="Inagaki F."/>
            <person name="Takami H."/>
        </authorList>
    </citation>
    <scope>NUCLEOTIDE SEQUENCE</scope>
    <source>
        <strain evidence="2">Expedition CK06-06</strain>
    </source>
</reference>
<organism evidence="2">
    <name type="scientific">marine sediment metagenome</name>
    <dbReference type="NCBI Taxonomy" id="412755"/>
    <lineage>
        <taxon>unclassified sequences</taxon>
        <taxon>metagenomes</taxon>
        <taxon>ecological metagenomes</taxon>
    </lineage>
</organism>
<feature type="region of interest" description="Disordered" evidence="1">
    <location>
        <begin position="1"/>
        <end position="95"/>
    </location>
</feature>
<dbReference type="EMBL" id="BARS01004381">
    <property type="protein sequence ID" value="GAF77322.1"/>
    <property type="molecule type" value="Genomic_DNA"/>
</dbReference>
<protein>
    <submittedName>
        <fullName evidence="2">Uncharacterized protein</fullName>
    </submittedName>
</protein>
<gene>
    <name evidence="2" type="ORF">S01H1_08553</name>
</gene>
<proteinExistence type="predicted"/>
<feature type="non-terminal residue" evidence="2">
    <location>
        <position position="248"/>
    </location>
</feature>
<feature type="compositionally biased region" description="Basic and acidic residues" evidence="1">
    <location>
        <begin position="1"/>
        <end position="10"/>
    </location>
</feature>
<accession>X0SN65</accession>
<feature type="compositionally biased region" description="Basic and acidic residues" evidence="1">
    <location>
        <begin position="86"/>
        <end position="95"/>
    </location>
</feature>
<dbReference type="AlphaFoldDB" id="X0SN65"/>
<evidence type="ECO:0000256" key="1">
    <source>
        <dbReference type="SAM" id="MobiDB-lite"/>
    </source>
</evidence>
<comment type="caution">
    <text evidence="2">The sequence shown here is derived from an EMBL/GenBank/DDBJ whole genome shotgun (WGS) entry which is preliminary data.</text>
</comment>
<sequence length="248" mass="27145">MNQKAEEKAPAAEVSSGRTDKEKLADIGLSDEEVAALEGKDETAADKGEAGKDADKPTGKEGEDATKGESEAEKEAAATAAAAAADEEKPEKVPDHFTPMAETLTTEDLELIDTELKGIKQKFDDGDIDYEAYTDERLKYEKMLWHHEQAEMQNVNAVEQRWQWERDWYLQANTELNISQVIYGAFASQVNALLADEEWNTQPGFDLLTEAHRRVASEIDSLGGPLTGSKTNGRPEGGDKGDADKKAA</sequence>
<feature type="region of interest" description="Disordered" evidence="1">
    <location>
        <begin position="219"/>
        <end position="248"/>
    </location>
</feature>
<feature type="compositionally biased region" description="Basic and acidic residues" evidence="1">
    <location>
        <begin position="236"/>
        <end position="248"/>
    </location>
</feature>
<name>X0SN65_9ZZZZ</name>
<evidence type="ECO:0000313" key="2">
    <source>
        <dbReference type="EMBL" id="GAF77322.1"/>
    </source>
</evidence>
<feature type="compositionally biased region" description="Basic and acidic residues" evidence="1">
    <location>
        <begin position="38"/>
        <end position="76"/>
    </location>
</feature>